<dbReference type="PANTHER" id="PTHR30363">
    <property type="entry name" value="HTH-TYPE TRANSCRIPTIONAL REGULATOR SRLR-RELATED"/>
    <property type="match status" value="1"/>
</dbReference>
<dbReference type="InterPro" id="IPR037171">
    <property type="entry name" value="NagB/RpiA_transferase-like"/>
</dbReference>
<dbReference type="InterPro" id="IPR014036">
    <property type="entry name" value="DeoR-like_C"/>
</dbReference>
<dbReference type="RefSeq" id="WP_348262271.1">
    <property type="nucleotide sequence ID" value="NZ_CP121196.1"/>
</dbReference>
<dbReference type="Pfam" id="PF08220">
    <property type="entry name" value="HTH_DeoR"/>
    <property type="match status" value="1"/>
</dbReference>
<dbReference type="InterPro" id="IPR001034">
    <property type="entry name" value="DeoR_HTH"/>
</dbReference>
<dbReference type="Gene3D" id="3.40.50.1360">
    <property type="match status" value="1"/>
</dbReference>
<dbReference type="SUPFAM" id="SSF46785">
    <property type="entry name" value="Winged helix' DNA-binding domain"/>
    <property type="match status" value="1"/>
</dbReference>
<dbReference type="Pfam" id="PF00455">
    <property type="entry name" value="DeoRC"/>
    <property type="match status" value="1"/>
</dbReference>
<evidence type="ECO:0000256" key="2">
    <source>
        <dbReference type="ARBA" id="ARBA00023163"/>
    </source>
</evidence>
<gene>
    <name evidence="4" type="ORF">P8935_21005</name>
</gene>
<dbReference type="AlphaFoldDB" id="A0AAU7DH66"/>
<evidence type="ECO:0000259" key="3">
    <source>
        <dbReference type="PROSITE" id="PS51000"/>
    </source>
</evidence>
<dbReference type="GO" id="GO:0003700">
    <property type="term" value="F:DNA-binding transcription factor activity"/>
    <property type="evidence" value="ECO:0007669"/>
    <property type="project" value="InterPro"/>
</dbReference>
<dbReference type="EMBL" id="CP121196">
    <property type="protein sequence ID" value="XBH17039.1"/>
    <property type="molecule type" value="Genomic_DNA"/>
</dbReference>
<dbReference type="GO" id="GO:0003677">
    <property type="term" value="F:DNA binding"/>
    <property type="evidence" value="ECO:0007669"/>
    <property type="project" value="UniProtKB-KW"/>
</dbReference>
<dbReference type="PROSITE" id="PS51000">
    <property type="entry name" value="HTH_DEOR_2"/>
    <property type="match status" value="1"/>
</dbReference>
<feature type="domain" description="HTH deoR-type" evidence="3">
    <location>
        <begin position="5"/>
        <end position="60"/>
    </location>
</feature>
<reference evidence="4" key="1">
    <citation type="submission" date="2023-03" db="EMBL/GenBank/DDBJ databases">
        <title>Edaphobacter sp.</title>
        <authorList>
            <person name="Huber K.J."/>
            <person name="Papendorf J."/>
            <person name="Pilke C."/>
            <person name="Bunk B."/>
            <person name="Sproeer C."/>
            <person name="Pester M."/>
        </authorList>
    </citation>
    <scope>NUCLEOTIDE SEQUENCE</scope>
    <source>
        <strain evidence="4">DSM 110680</strain>
    </source>
</reference>
<dbReference type="InterPro" id="IPR050313">
    <property type="entry name" value="Carb_Metab_HTH_regulators"/>
</dbReference>
<keyword evidence="4" id="KW-0238">DNA-binding</keyword>
<name>A0AAU7DH66_9BACT</name>
<dbReference type="SMART" id="SM00420">
    <property type="entry name" value="HTH_DEOR"/>
    <property type="match status" value="1"/>
</dbReference>
<keyword evidence="2" id="KW-0804">Transcription</keyword>
<dbReference type="SUPFAM" id="SSF100950">
    <property type="entry name" value="NagB/RpiA/CoA transferase-like"/>
    <property type="match status" value="1"/>
</dbReference>
<evidence type="ECO:0000313" key="4">
    <source>
        <dbReference type="EMBL" id="XBH17039.1"/>
    </source>
</evidence>
<accession>A0AAU7DH66</accession>
<keyword evidence="1" id="KW-0805">Transcription regulation</keyword>
<protein>
    <submittedName>
        <fullName evidence="4">DeoR/GlpR family DNA-binding transcription regulator</fullName>
    </submittedName>
</protein>
<evidence type="ECO:0000256" key="1">
    <source>
        <dbReference type="ARBA" id="ARBA00023015"/>
    </source>
</evidence>
<dbReference type="SMART" id="SM01134">
    <property type="entry name" value="DeoRC"/>
    <property type="match status" value="1"/>
</dbReference>
<dbReference type="InterPro" id="IPR036390">
    <property type="entry name" value="WH_DNA-bd_sf"/>
</dbReference>
<organism evidence="4">
    <name type="scientific">Telmatobacter sp. DSM 110680</name>
    <dbReference type="NCBI Taxonomy" id="3036704"/>
    <lineage>
        <taxon>Bacteria</taxon>
        <taxon>Pseudomonadati</taxon>
        <taxon>Acidobacteriota</taxon>
        <taxon>Terriglobia</taxon>
        <taxon>Terriglobales</taxon>
        <taxon>Acidobacteriaceae</taxon>
        <taxon>Telmatobacter</taxon>
    </lineage>
</organism>
<dbReference type="PANTHER" id="PTHR30363:SF44">
    <property type="entry name" value="AGA OPERON TRANSCRIPTIONAL REPRESSOR-RELATED"/>
    <property type="match status" value="1"/>
</dbReference>
<proteinExistence type="predicted"/>
<sequence>MPDTLNGRCEQIIKFLLRVGTASIEEILSVAGSSAPSIRRDLARLENRGLIRRTHGGATLVEPLLYEPFRYDSSFLAREQRFAMEKRRIGLAAAELVQPNETIGLSAGTTTTHIGRSLRHREKIQVITNAINIGMELCNQPGVRTYLTGGVIPWAWSFSLTGNAALEFLDDVYMDKVFLSVTGLDAERGATTLEADEALVYRKMLKQSKQVIVVTDASKFGNVSPAFICPVSEIHTIITSTGASPESLAPFERQGIRVIRA</sequence>
<dbReference type="PRINTS" id="PR00037">
    <property type="entry name" value="HTHLACR"/>
</dbReference>